<dbReference type="RefSeq" id="WP_323574695.1">
    <property type="nucleotide sequence ID" value="NZ_JAYGJQ010000001.1"/>
</dbReference>
<dbReference type="Proteomes" id="UP001302274">
    <property type="component" value="Unassembled WGS sequence"/>
</dbReference>
<gene>
    <name evidence="1" type="ORF">SHI21_03300</name>
</gene>
<evidence type="ECO:0000313" key="2">
    <source>
        <dbReference type="Proteomes" id="UP001302274"/>
    </source>
</evidence>
<proteinExistence type="predicted"/>
<comment type="caution">
    <text evidence="1">The sequence shown here is derived from an EMBL/GenBank/DDBJ whole genome shotgun (WGS) entry which is preliminary data.</text>
</comment>
<protein>
    <submittedName>
        <fullName evidence="1">Uncharacterized protein</fullName>
    </submittedName>
</protein>
<keyword evidence="2" id="KW-1185">Reference proteome</keyword>
<accession>A0ABU5VQ85</accession>
<sequence length="276" mass="32125">MDIQKISEEIKLFSSSTHGSSDYDKDEYFIMSEDRKDFAPFKYLQKRLPETKDIYSLLRVGFVYDSFELSNNENFQIWYEKQFSRKLLKKDAKKISIVYVPNNKSILDQIGLINKSYEILAFEQILLNGKNLPTQLGEWYAKCIFGLKQVKSTSQRGFDFVMGEGKRVEIQVEWSDASSPKGVKIKKTLVDLSDYCIIIYVAKNFMIREVCFLDSEYISRKFSNKGHTIFLKDSDVSSYFFSKSSKHFDKIINPITFLKYASPNLAMKLSEKLSSQ</sequence>
<name>A0ABU5VQ85_9BACT</name>
<organism evidence="1 2">
    <name type="scientific">Bacteriovorax antarcticus</name>
    <dbReference type="NCBI Taxonomy" id="3088717"/>
    <lineage>
        <taxon>Bacteria</taxon>
        <taxon>Pseudomonadati</taxon>
        <taxon>Bdellovibrionota</taxon>
        <taxon>Bacteriovoracia</taxon>
        <taxon>Bacteriovoracales</taxon>
        <taxon>Bacteriovoracaceae</taxon>
        <taxon>Bacteriovorax</taxon>
    </lineage>
</organism>
<reference evidence="1 2" key="1">
    <citation type="submission" date="2023-11" db="EMBL/GenBank/DDBJ databases">
        <title>A Novel Polar Bacteriovorax (B. antarcticus) Isolated from the Biocrust in Antarctica.</title>
        <authorList>
            <person name="Mun W."/>
            <person name="Choi S.Y."/>
            <person name="Mitchell R.J."/>
        </authorList>
    </citation>
    <scope>NUCLEOTIDE SEQUENCE [LARGE SCALE GENOMIC DNA]</scope>
    <source>
        <strain evidence="1 2">PP10</strain>
    </source>
</reference>
<dbReference type="EMBL" id="JAYGJQ010000001">
    <property type="protein sequence ID" value="MEA9355207.1"/>
    <property type="molecule type" value="Genomic_DNA"/>
</dbReference>
<evidence type="ECO:0000313" key="1">
    <source>
        <dbReference type="EMBL" id="MEA9355207.1"/>
    </source>
</evidence>